<keyword evidence="1 7" id="KW-1003">Cell membrane</keyword>
<dbReference type="CDD" id="cd08010">
    <property type="entry name" value="MltG_like"/>
    <property type="match status" value="1"/>
</dbReference>
<evidence type="ECO:0000256" key="7">
    <source>
        <dbReference type="HAMAP-Rule" id="MF_02065"/>
    </source>
</evidence>
<dbReference type="EC" id="4.2.2.29" evidence="7"/>
<evidence type="ECO:0000256" key="5">
    <source>
        <dbReference type="ARBA" id="ARBA00023239"/>
    </source>
</evidence>
<evidence type="ECO:0000256" key="1">
    <source>
        <dbReference type="ARBA" id="ARBA00022475"/>
    </source>
</evidence>
<evidence type="ECO:0000256" key="3">
    <source>
        <dbReference type="ARBA" id="ARBA00022989"/>
    </source>
</evidence>
<dbReference type="AlphaFoldDB" id="A0A2V3WBT3"/>
<feature type="compositionally biased region" description="Basic and acidic residues" evidence="8">
    <location>
        <begin position="8"/>
        <end position="21"/>
    </location>
</feature>
<dbReference type="Pfam" id="PF02618">
    <property type="entry name" value="YceG"/>
    <property type="match status" value="1"/>
</dbReference>
<feature type="region of interest" description="Disordered" evidence="8">
    <location>
        <begin position="1"/>
        <end position="31"/>
    </location>
</feature>
<accession>A0A2V3WBT3</accession>
<protein>
    <recommendedName>
        <fullName evidence="7">Endolytic murein transglycosylase</fullName>
        <ecNumber evidence="7">4.2.2.29</ecNumber>
    </recommendedName>
    <alternativeName>
        <fullName evidence="7">Peptidoglycan lytic transglycosylase</fullName>
    </alternativeName>
    <alternativeName>
        <fullName evidence="7">Peptidoglycan polymerization terminase</fullName>
    </alternativeName>
</protein>
<dbReference type="RefSeq" id="WP_110250894.1">
    <property type="nucleotide sequence ID" value="NZ_QJJR01000004.1"/>
</dbReference>
<dbReference type="HAMAP" id="MF_02065">
    <property type="entry name" value="MltG"/>
    <property type="match status" value="1"/>
</dbReference>
<keyword evidence="10" id="KW-1185">Reference proteome</keyword>
<dbReference type="OrthoDB" id="9814591at2"/>
<dbReference type="GO" id="GO:0009252">
    <property type="term" value="P:peptidoglycan biosynthetic process"/>
    <property type="evidence" value="ECO:0007669"/>
    <property type="project" value="UniProtKB-UniRule"/>
</dbReference>
<dbReference type="GO" id="GO:0008932">
    <property type="term" value="F:lytic endotransglycosylase activity"/>
    <property type="evidence" value="ECO:0007669"/>
    <property type="project" value="UniProtKB-UniRule"/>
</dbReference>
<dbReference type="EMBL" id="QJJR01000004">
    <property type="protein sequence ID" value="PXW91590.1"/>
    <property type="molecule type" value="Genomic_DNA"/>
</dbReference>
<dbReference type="Proteomes" id="UP000247922">
    <property type="component" value="Unassembled WGS sequence"/>
</dbReference>
<dbReference type="PANTHER" id="PTHR30518">
    <property type="entry name" value="ENDOLYTIC MUREIN TRANSGLYCOSYLASE"/>
    <property type="match status" value="1"/>
</dbReference>
<gene>
    <name evidence="7" type="primary">mltG</name>
    <name evidence="9" type="ORF">DES38_10416</name>
</gene>
<sequence length="402" mass="45869">MTNQNDEQENKPNNLKEKNEQDPVVSNEETTDQPSFKANFLVRAKEASVVRKIVFVAIILLIVGMFFAGRFIYDYITDGLNPVDPDSNEQISIEIPLGSSSANIAEILEENGIINNSLMYRIYIKVNNVTGFQAGEYTLSPSMSLDEVSSELLSGVIMEEALYNVTIPEGRTIEQIAELLENGANIDQEEFLDLMQDEEYIQSLINLYPSILSDVILDDDIRYPLEGYLFAATYPIYSEKPAADNVIRQMLDRTEQVYQTHFAEIDALEQFSFHEIMTFSSLVEREARDEEERRLISGVFYNRLEEGMRLETDPTVLYALGEHKDRVLFSDLEIDSPYNTYVVFGLPIGPISNFGESSLEAVLNPTDTNYLFFVAAPDGNIYYSETFEEHRRKANEYLDRDI</sequence>
<comment type="similarity">
    <text evidence="7">Belongs to the transglycosylase MltG family.</text>
</comment>
<dbReference type="Gene3D" id="3.30.1490.480">
    <property type="entry name" value="Endolytic murein transglycosylase"/>
    <property type="match status" value="1"/>
</dbReference>
<evidence type="ECO:0000256" key="6">
    <source>
        <dbReference type="ARBA" id="ARBA00023316"/>
    </source>
</evidence>
<comment type="caution">
    <text evidence="9">The sequence shown here is derived from an EMBL/GenBank/DDBJ whole genome shotgun (WGS) entry which is preliminary data.</text>
</comment>
<keyword evidence="2 7" id="KW-0812">Transmembrane</keyword>
<keyword evidence="5 7" id="KW-0456">Lyase</keyword>
<dbReference type="GO" id="GO:0005886">
    <property type="term" value="C:plasma membrane"/>
    <property type="evidence" value="ECO:0007669"/>
    <property type="project" value="UniProtKB-SubCell"/>
</dbReference>
<evidence type="ECO:0000313" key="9">
    <source>
        <dbReference type="EMBL" id="PXW91590.1"/>
    </source>
</evidence>
<keyword evidence="6 7" id="KW-0961">Cell wall biogenesis/degradation</keyword>
<evidence type="ECO:0000313" key="10">
    <source>
        <dbReference type="Proteomes" id="UP000247922"/>
    </source>
</evidence>
<reference evidence="9 10" key="1">
    <citation type="submission" date="2018-05" db="EMBL/GenBank/DDBJ databases">
        <title>Genomic Encyclopedia of Type Strains, Phase IV (KMG-IV): sequencing the most valuable type-strain genomes for metagenomic binning, comparative biology and taxonomic classification.</title>
        <authorList>
            <person name="Goeker M."/>
        </authorList>
    </citation>
    <scope>NUCLEOTIDE SEQUENCE [LARGE SCALE GENOMIC DNA]</scope>
    <source>
        <strain evidence="9 10">DSM 22440</strain>
    </source>
</reference>
<feature type="transmembrane region" description="Helical" evidence="7">
    <location>
        <begin position="53"/>
        <end position="73"/>
    </location>
</feature>
<feature type="site" description="Important for catalytic activity" evidence="7">
    <location>
        <position position="286"/>
    </location>
</feature>
<evidence type="ECO:0000256" key="8">
    <source>
        <dbReference type="SAM" id="MobiDB-lite"/>
    </source>
</evidence>
<comment type="catalytic activity">
    <reaction evidence="7">
        <text>a peptidoglycan chain = a peptidoglycan chain with N-acetyl-1,6-anhydromuramyl-[peptide] at the reducing end + a peptidoglycan chain with N-acetylglucosamine at the non-reducing end.</text>
        <dbReference type="EC" id="4.2.2.29"/>
    </reaction>
</comment>
<comment type="function">
    <text evidence="7">Functions as a peptidoglycan terminase that cleaves nascent peptidoglycan strands endolytically to terminate their elongation.</text>
</comment>
<evidence type="ECO:0000256" key="2">
    <source>
        <dbReference type="ARBA" id="ARBA00022692"/>
    </source>
</evidence>
<dbReference type="GO" id="GO:0071555">
    <property type="term" value="P:cell wall organization"/>
    <property type="evidence" value="ECO:0007669"/>
    <property type="project" value="UniProtKB-KW"/>
</dbReference>
<dbReference type="InterPro" id="IPR003770">
    <property type="entry name" value="MLTG-like"/>
</dbReference>
<dbReference type="PANTHER" id="PTHR30518:SF2">
    <property type="entry name" value="ENDOLYTIC MUREIN TRANSGLYCOSYLASE"/>
    <property type="match status" value="1"/>
</dbReference>
<name>A0A2V3WBT3_9BACI</name>
<keyword evidence="3 7" id="KW-1133">Transmembrane helix</keyword>
<organism evidence="9 10">
    <name type="scientific">Streptohalobacillus salinus</name>
    <dbReference type="NCBI Taxonomy" id="621096"/>
    <lineage>
        <taxon>Bacteria</taxon>
        <taxon>Bacillati</taxon>
        <taxon>Bacillota</taxon>
        <taxon>Bacilli</taxon>
        <taxon>Bacillales</taxon>
        <taxon>Bacillaceae</taxon>
        <taxon>Streptohalobacillus</taxon>
    </lineage>
</organism>
<evidence type="ECO:0000256" key="4">
    <source>
        <dbReference type="ARBA" id="ARBA00023136"/>
    </source>
</evidence>
<dbReference type="Gene3D" id="3.30.160.60">
    <property type="entry name" value="Classic Zinc Finger"/>
    <property type="match status" value="1"/>
</dbReference>
<comment type="subcellular location">
    <subcellularLocation>
        <location evidence="7">Cell membrane</location>
        <topology evidence="7">Single-pass membrane protein</topology>
    </subcellularLocation>
</comment>
<keyword evidence="4 7" id="KW-0472">Membrane</keyword>
<proteinExistence type="inferred from homology"/>
<dbReference type="NCBIfam" id="TIGR00247">
    <property type="entry name" value="endolytic transglycosylase MltG"/>
    <property type="match status" value="1"/>
</dbReference>